<organism evidence="7 8">
    <name type="scientific">Microbacterium murale</name>
    <dbReference type="NCBI Taxonomy" id="1081040"/>
    <lineage>
        <taxon>Bacteria</taxon>
        <taxon>Bacillati</taxon>
        <taxon>Actinomycetota</taxon>
        <taxon>Actinomycetes</taxon>
        <taxon>Micrococcales</taxon>
        <taxon>Microbacteriaceae</taxon>
        <taxon>Microbacterium</taxon>
    </lineage>
</organism>
<feature type="transmembrane region" description="Helical" evidence="6">
    <location>
        <begin position="109"/>
        <end position="130"/>
    </location>
</feature>
<protein>
    <submittedName>
        <fullName evidence="7">Ribonuclease</fullName>
    </submittedName>
</protein>
<keyword evidence="2" id="KW-1003">Cell membrane</keyword>
<keyword evidence="5 6" id="KW-0472">Membrane</keyword>
<dbReference type="EMBL" id="BMCM01000006">
    <property type="protein sequence ID" value="GGD88832.1"/>
    <property type="molecule type" value="Genomic_DNA"/>
</dbReference>
<dbReference type="PIRSF" id="PIRSF035875">
    <property type="entry name" value="RNase_BN"/>
    <property type="match status" value="1"/>
</dbReference>
<comment type="caution">
    <text evidence="7">The sequence shown here is derived from an EMBL/GenBank/DDBJ whole genome shotgun (WGS) entry which is preliminary data.</text>
</comment>
<feature type="transmembrane region" description="Helical" evidence="6">
    <location>
        <begin position="195"/>
        <end position="218"/>
    </location>
</feature>
<evidence type="ECO:0000256" key="4">
    <source>
        <dbReference type="ARBA" id="ARBA00022989"/>
    </source>
</evidence>
<dbReference type="NCBIfam" id="TIGR00765">
    <property type="entry name" value="yihY_not_rbn"/>
    <property type="match status" value="1"/>
</dbReference>
<accession>A0ABQ1S2S1</accession>
<feature type="transmembrane region" description="Helical" evidence="6">
    <location>
        <begin position="151"/>
        <end position="175"/>
    </location>
</feature>
<evidence type="ECO:0000256" key="3">
    <source>
        <dbReference type="ARBA" id="ARBA00022692"/>
    </source>
</evidence>
<proteinExistence type="predicted"/>
<evidence type="ECO:0000256" key="6">
    <source>
        <dbReference type="SAM" id="Phobius"/>
    </source>
</evidence>
<keyword evidence="3 6" id="KW-0812">Transmembrane</keyword>
<name>A0ABQ1S2S1_9MICO</name>
<dbReference type="InterPro" id="IPR017039">
    <property type="entry name" value="Virul_fac_BrkB"/>
</dbReference>
<feature type="transmembrane region" description="Helical" evidence="6">
    <location>
        <begin position="266"/>
        <end position="287"/>
    </location>
</feature>
<evidence type="ECO:0000313" key="7">
    <source>
        <dbReference type="EMBL" id="GGD88832.1"/>
    </source>
</evidence>
<dbReference type="PANTHER" id="PTHR30213:SF0">
    <property type="entry name" value="UPF0761 MEMBRANE PROTEIN YIHY"/>
    <property type="match status" value="1"/>
</dbReference>
<dbReference type="Pfam" id="PF03631">
    <property type="entry name" value="Virul_fac_BrkB"/>
    <property type="match status" value="1"/>
</dbReference>
<comment type="subcellular location">
    <subcellularLocation>
        <location evidence="1">Cell membrane</location>
        <topology evidence="1">Multi-pass membrane protein</topology>
    </subcellularLocation>
</comment>
<feature type="transmembrane region" description="Helical" evidence="6">
    <location>
        <begin position="230"/>
        <end position="254"/>
    </location>
</feature>
<evidence type="ECO:0000256" key="2">
    <source>
        <dbReference type="ARBA" id="ARBA00022475"/>
    </source>
</evidence>
<sequence length="347" mass="37687">MRRRGVKGHGAAAAKHESVGMTTRSTAFILRRIFRAFLADGCADVAASLAFYAILALLPATMVGFSVLSVLGRDDETAQILVDVTRAIAPEEAASGLSDFLGELADLRMSGLLLVFGVLLSIWSVSRYVGVLGRGMNRIYGVEEGRRLWTLVPIQLVIAVVTIVCAVIAVLLIVGSGPVAHAVGNALGLGESVLFVWRVVRWPLLVVLVVFVVAFLYYFSPNIRPPRFRLISLGAAVAIAVLAVASAGFGLYVANFANYERVYGSFAAVIVFALWMWIANMALLVGVEFDTELERIRELRRGVPAETQVQLPLRDASRIAVVVRKDRADVAEARRIRVEEAHDDQTP</sequence>
<dbReference type="PANTHER" id="PTHR30213">
    <property type="entry name" value="INNER MEMBRANE PROTEIN YHJD"/>
    <property type="match status" value="1"/>
</dbReference>
<dbReference type="Proteomes" id="UP000629365">
    <property type="component" value="Unassembled WGS sequence"/>
</dbReference>
<reference evidence="8" key="1">
    <citation type="journal article" date="2019" name="Int. J. Syst. Evol. Microbiol.">
        <title>The Global Catalogue of Microorganisms (GCM) 10K type strain sequencing project: providing services to taxonomists for standard genome sequencing and annotation.</title>
        <authorList>
            <consortium name="The Broad Institute Genomics Platform"/>
            <consortium name="The Broad Institute Genome Sequencing Center for Infectious Disease"/>
            <person name="Wu L."/>
            <person name="Ma J."/>
        </authorList>
    </citation>
    <scope>NUCLEOTIDE SEQUENCE [LARGE SCALE GENOMIC DNA]</scope>
    <source>
        <strain evidence="8">CCM 7640</strain>
    </source>
</reference>
<evidence type="ECO:0000313" key="8">
    <source>
        <dbReference type="Proteomes" id="UP000629365"/>
    </source>
</evidence>
<evidence type="ECO:0000256" key="5">
    <source>
        <dbReference type="ARBA" id="ARBA00023136"/>
    </source>
</evidence>
<evidence type="ECO:0000256" key="1">
    <source>
        <dbReference type="ARBA" id="ARBA00004651"/>
    </source>
</evidence>
<keyword evidence="4 6" id="KW-1133">Transmembrane helix</keyword>
<gene>
    <name evidence="7" type="ORF">GCM10007269_34390</name>
</gene>
<keyword evidence="8" id="KW-1185">Reference proteome</keyword>